<feature type="transmembrane region" description="Helical" evidence="7">
    <location>
        <begin position="406"/>
        <end position="439"/>
    </location>
</feature>
<feature type="transmembrane region" description="Helical" evidence="7">
    <location>
        <begin position="166"/>
        <end position="185"/>
    </location>
</feature>
<evidence type="ECO:0000256" key="4">
    <source>
        <dbReference type="ARBA" id="ARBA00022692"/>
    </source>
</evidence>
<dbReference type="InterPro" id="IPR018491">
    <property type="entry name" value="SLC12_C"/>
</dbReference>
<evidence type="ECO:0000313" key="10">
    <source>
        <dbReference type="EMBL" id="MBC8431962.1"/>
    </source>
</evidence>
<dbReference type="Proteomes" id="UP000605201">
    <property type="component" value="Unassembled WGS sequence"/>
</dbReference>
<protein>
    <submittedName>
        <fullName evidence="10">Amino acid permease</fullName>
    </submittedName>
</protein>
<evidence type="ECO:0000256" key="2">
    <source>
        <dbReference type="ARBA" id="ARBA00010593"/>
    </source>
</evidence>
<evidence type="ECO:0000313" key="11">
    <source>
        <dbReference type="Proteomes" id="UP000605201"/>
    </source>
</evidence>
<organism evidence="10 11">
    <name type="scientific">Candidatus Desulfatibia vada</name>
    <dbReference type="NCBI Taxonomy" id="2841696"/>
    <lineage>
        <taxon>Bacteria</taxon>
        <taxon>Pseudomonadati</taxon>
        <taxon>Thermodesulfobacteriota</taxon>
        <taxon>Desulfobacteria</taxon>
        <taxon>Desulfobacterales</taxon>
        <taxon>Desulfobacterales incertae sedis</taxon>
        <taxon>Candidatus Desulfatibia</taxon>
    </lineage>
</organism>
<gene>
    <name evidence="10" type="ORF">H8D96_08575</name>
</gene>
<feature type="domain" description="SLC12A transporter C-terminal" evidence="9">
    <location>
        <begin position="618"/>
        <end position="721"/>
    </location>
</feature>
<dbReference type="FunFam" id="1.20.1740.10:FF:000013">
    <property type="entry name" value="Solute carrier family 12 member"/>
    <property type="match status" value="1"/>
</dbReference>
<dbReference type="InterPro" id="IPR004842">
    <property type="entry name" value="SLC12A_fam"/>
</dbReference>
<dbReference type="EMBL" id="JACNIG010000195">
    <property type="protein sequence ID" value="MBC8431962.1"/>
    <property type="molecule type" value="Genomic_DNA"/>
</dbReference>
<comment type="caution">
    <text evidence="10">The sequence shown here is derived from an EMBL/GenBank/DDBJ whole genome shotgun (WGS) entry which is preliminary data.</text>
</comment>
<proteinExistence type="inferred from homology"/>
<feature type="transmembrane region" description="Helical" evidence="7">
    <location>
        <begin position="235"/>
        <end position="258"/>
    </location>
</feature>
<evidence type="ECO:0000259" key="8">
    <source>
        <dbReference type="Pfam" id="PF00324"/>
    </source>
</evidence>
<keyword evidence="5 7" id="KW-1133">Transmembrane helix</keyword>
<feature type="transmembrane region" description="Helical" evidence="7">
    <location>
        <begin position="140"/>
        <end position="160"/>
    </location>
</feature>
<dbReference type="Gene3D" id="1.20.1740.10">
    <property type="entry name" value="Amino acid/polyamine transporter I"/>
    <property type="match status" value="1"/>
</dbReference>
<feature type="transmembrane region" description="Helical" evidence="7">
    <location>
        <begin position="20"/>
        <end position="40"/>
    </location>
</feature>
<evidence type="ECO:0000259" key="9">
    <source>
        <dbReference type="Pfam" id="PF03522"/>
    </source>
</evidence>
<dbReference type="GO" id="GO:0016020">
    <property type="term" value="C:membrane"/>
    <property type="evidence" value="ECO:0007669"/>
    <property type="project" value="UniProtKB-SubCell"/>
</dbReference>
<evidence type="ECO:0000256" key="5">
    <source>
        <dbReference type="ARBA" id="ARBA00022989"/>
    </source>
</evidence>
<feature type="transmembrane region" description="Helical" evidence="7">
    <location>
        <begin position="279"/>
        <end position="300"/>
    </location>
</feature>
<name>A0A8J6TRS3_9BACT</name>
<evidence type="ECO:0000256" key="7">
    <source>
        <dbReference type="SAM" id="Phobius"/>
    </source>
</evidence>
<dbReference type="Pfam" id="PF00324">
    <property type="entry name" value="AA_permease"/>
    <property type="match status" value="1"/>
</dbReference>
<comment type="similarity">
    <text evidence="2">Belongs to the SLC12A transporter family.</text>
</comment>
<feature type="transmembrane region" description="Helical" evidence="7">
    <location>
        <begin position="99"/>
        <end position="120"/>
    </location>
</feature>
<dbReference type="PANTHER" id="PTHR11827:SF72">
    <property type="entry name" value="GH08340P"/>
    <property type="match status" value="1"/>
</dbReference>
<feature type="transmembrane region" description="Helical" evidence="7">
    <location>
        <begin position="52"/>
        <end position="76"/>
    </location>
</feature>
<evidence type="ECO:0000256" key="1">
    <source>
        <dbReference type="ARBA" id="ARBA00004141"/>
    </source>
</evidence>
<feature type="domain" description="SLC12A transporter C-terminal" evidence="9">
    <location>
        <begin position="495"/>
        <end position="587"/>
    </location>
</feature>
<accession>A0A8J6TRS3</accession>
<dbReference type="PANTHER" id="PTHR11827">
    <property type="entry name" value="SOLUTE CARRIER FAMILY 12, CATION COTRANSPORTERS"/>
    <property type="match status" value="1"/>
</dbReference>
<feature type="transmembrane region" description="Helical" evidence="7">
    <location>
        <begin position="361"/>
        <end position="386"/>
    </location>
</feature>
<dbReference type="AlphaFoldDB" id="A0A8J6TRS3"/>
<keyword evidence="3" id="KW-0813">Transport</keyword>
<keyword evidence="6 7" id="KW-0472">Membrane</keyword>
<sequence length="748" mass="81250">MTGTHMGWKDNQRCVVPNRLGTFGGVFTPSILTILGVILFMRAGFVIGQAGIFQALLILLLAKSITALTSLSIAAVSTNTPVAGGGAYFLISRALGPEFGGAIGLALFCAQAISVPFYILGFTEALVRTFPETAGQFRTIALLTTAILFGIAYVGANWAIKAQYVIMTILGLSILVFMGGAAVHFQQDTFVRNWSSGYSGPAMSFWKVFAIYFPAATGIMAGVNLSGDLKNPGRSIPLGTLASVIVGFLIYGTQIIICGGAQSRDQLLGASFETLCSQALLGGGFLVVAGVFAATLSSAIGSFLGAPRVLQAVARDRLIPLIQPFCRGSVKGDEPHRALWLTMAISMAIILWAGEGSQGSAFNLLAAVVTMFFLYTYGMVNLAAFVESLAGNPSFRPRFKYYHWMPAMGGTVGCAATALLINAWAAVMAAAIVVLLYVLLRQRVLETRFGDARWGFIYSRLRNNLLRLAVMPMHPKNWRPIVLVLTGNPATRFTMVRYALWLGEERGLVRLARILVGNLSEIANHRQAAVDQLDRFLRKNDFNAFSTVVVSRSLDEGLSGLLQGHPIGPLQPNIVLMGWSSEAERCKSFVRHMNSVTILGMSLVVLKDQGLPAGKASRRIDIWWRGRKNGSLMVILSHLLTLNWEWSEAEIRIFRLIQDEAGIQPAKEALGRLVEAARVDAKVEVVVLETSFQEVLQRHSKDASVVLLGFNVPQENEARAFQQRYEQILSDLPTSLMVCSSGKDDFLA</sequence>
<comment type="subcellular location">
    <subcellularLocation>
        <location evidence="1">Membrane</location>
        <topology evidence="1">Multi-pass membrane protein</topology>
    </subcellularLocation>
</comment>
<dbReference type="GO" id="GO:0015377">
    <property type="term" value="F:chloride:monoatomic cation symporter activity"/>
    <property type="evidence" value="ECO:0007669"/>
    <property type="project" value="InterPro"/>
</dbReference>
<keyword evidence="4 7" id="KW-0812">Transmembrane</keyword>
<feature type="transmembrane region" description="Helical" evidence="7">
    <location>
        <begin position="205"/>
        <end position="223"/>
    </location>
</feature>
<feature type="domain" description="Amino acid permease/ SLC12A" evidence="8">
    <location>
        <begin position="26"/>
        <end position="481"/>
    </location>
</feature>
<evidence type="ECO:0000256" key="6">
    <source>
        <dbReference type="ARBA" id="ARBA00023136"/>
    </source>
</evidence>
<evidence type="ECO:0000256" key="3">
    <source>
        <dbReference type="ARBA" id="ARBA00022448"/>
    </source>
</evidence>
<feature type="transmembrane region" description="Helical" evidence="7">
    <location>
        <begin position="338"/>
        <end position="354"/>
    </location>
</feature>
<reference evidence="10 11" key="1">
    <citation type="submission" date="2020-08" db="EMBL/GenBank/DDBJ databases">
        <title>Bridging the membrane lipid divide: bacteria of the FCB group superphylum have the potential to synthesize archaeal ether lipids.</title>
        <authorList>
            <person name="Villanueva L."/>
            <person name="Von Meijenfeldt F.A.B."/>
            <person name="Westbye A.B."/>
            <person name="Yadav S."/>
            <person name="Hopmans E.C."/>
            <person name="Dutilh B.E."/>
            <person name="Sinninghe Damste J.S."/>
        </authorList>
    </citation>
    <scope>NUCLEOTIDE SEQUENCE [LARGE SCALE GENOMIC DNA]</scope>
    <source>
        <strain evidence="10">NIOZ-UU17</strain>
    </source>
</reference>
<dbReference type="Pfam" id="PF03522">
    <property type="entry name" value="SLC12"/>
    <property type="match status" value="2"/>
</dbReference>
<dbReference type="InterPro" id="IPR004841">
    <property type="entry name" value="AA-permease/SLC12A_dom"/>
</dbReference>